<dbReference type="InterPro" id="IPR050950">
    <property type="entry name" value="HTH-type_LysR_regulators"/>
</dbReference>
<dbReference type="InterPro" id="IPR036388">
    <property type="entry name" value="WH-like_DNA-bd_sf"/>
</dbReference>
<dbReference type="PANTHER" id="PTHR30419:SF8">
    <property type="entry name" value="NITROGEN ASSIMILATION TRANSCRIPTIONAL ACTIVATOR-RELATED"/>
    <property type="match status" value="1"/>
</dbReference>
<dbReference type="PANTHER" id="PTHR30419">
    <property type="entry name" value="HTH-TYPE TRANSCRIPTIONAL REGULATOR YBHD"/>
    <property type="match status" value="1"/>
</dbReference>
<reference evidence="7" key="1">
    <citation type="journal article" date="2019" name="Int. J. Syst. Evol. Microbiol.">
        <title>The Global Catalogue of Microorganisms (GCM) 10K type strain sequencing project: providing services to taxonomists for standard genome sequencing and annotation.</title>
        <authorList>
            <consortium name="The Broad Institute Genomics Platform"/>
            <consortium name="The Broad Institute Genome Sequencing Center for Infectious Disease"/>
            <person name="Wu L."/>
            <person name="Ma J."/>
        </authorList>
    </citation>
    <scope>NUCLEOTIDE SEQUENCE [LARGE SCALE GENOMIC DNA]</scope>
    <source>
        <strain evidence="7">CCUG 57942</strain>
    </source>
</reference>
<evidence type="ECO:0000313" key="6">
    <source>
        <dbReference type="EMBL" id="MFD2158174.1"/>
    </source>
</evidence>
<dbReference type="PROSITE" id="PS50931">
    <property type="entry name" value="HTH_LYSR"/>
    <property type="match status" value="1"/>
</dbReference>
<dbReference type="Proteomes" id="UP001597389">
    <property type="component" value="Unassembled WGS sequence"/>
</dbReference>
<evidence type="ECO:0000259" key="5">
    <source>
        <dbReference type="PROSITE" id="PS50931"/>
    </source>
</evidence>
<comment type="caution">
    <text evidence="6">The sequence shown here is derived from an EMBL/GenBank/DDBJ whole genome shotgun (WGS) entry which is preliminary data.</text>
</comment>
<evidence type="ECO:0000256" key="3">
    <source>
        <dbReference type="ARBA" id="ARBA00023125"/>
    </source>
</evidence>
<keyword evidence="3" id="KW-0238">DNA-binding</keyword>
<dbReference type="SUPFAM" id="SSF53850">
    <property type="entry name" value="Periplasmic binding protein-like II"/>
    <property type="match status" value="1"/>
</dbReference>
<evidence type="ECO:0000256" key="1">
    <source>
        <dbReference type="ARBA" id="ARBA00009437"/>
    </source>
</evidence>
<dbReference type="InterPro" id="IPR036390">
    <property type="entry name" value="WH_DNA-bd_sf"/>
</dbReference>
<dbReference type="SUPFAM" id="SSF46785">
    <property type="entry name" value="Winged helix' DNA-binding domain"/>
    <property type="match status" value="1"/>
</dbReference>
<dbReference type="Gene3D" id="1.10.10.10">
    <property type="entry name" value="Winged helix-like DNA-binding domain superfamily/Winged helix DNA-binding domain"/>
    <property type="match status" value="1"/>
</dbReference>
<comment type="similarity">
    <text evidence="1">Belongs to the LysR transcriptional regulatory family.</text>
</comment>
<dbReference type="InterPro" id="IPR005119">
    <property type="entry name" value="LysR_subst-bd"/>
</dbReference>
<gene>
    <name evidence="6" type="ORF">ACFSW8_04620</name>
</gene>
<dbReference type="Pfam" id="PF00126">
    <property type="entry name" value="HTH_1"/>
    <property type="match status" value="1"/>
</dbReference>
<evidence type="ECO:0000256" key="4">
    <source>
        <dbReference type="ARBA" id="ARBA00023163"/>
    </source>
</evidence>
<dbReference type="EMBL" id="JBHUJB010000021">
    <property type="protein sequence ID" value="MFD2158174.1"/>
    <property type="molecule type" value="Genomic_DNA"/>
</dbReference>
<dbReference type="Gene3D" id="3.40.190.10">
    <property type="entry name" value="Periplasmic binding protein-like II"/>
    <property type="match status" value="2"/>
</dbReference>
<keyword evidence="4" id="KW-0804">Transcription</keyword>
<dbReference type="RefSeq" id="WP_377177572.1">
    <property type="nucleotide sequence ID" value="NZ_JBHUJB010000021.1"/>
</dbReference>
<protein>
    <submittedName>
        <fullName evidence="6">LysR family transcriptional regulator</fullName>
    </submittedName>
</protein>
<feature type="domain" description="HTH lysR-type" evidence="5">
    <location>
        <begin position="4"/>
        <end position="61"/>
    </location>
</feature>
<dbReference type="PRINTS" id="PR00039">
    <property type="entry name" value="HTHLYSR"/>
</dbReference>
<dbReference type="CDD" id="cd05466">
    <property type="entry name" value="PBP2_LTTR_substrate"/>
    <property type="match status" value="1"/>
</dbReference>
<name>A0ABW4Z8G0_9BACT</name>
<evidence type="ECO:0000256" key="2">
    <source>
        <dbReference type="ARBA" id="ARBA00023015"/>
    </source>
</evidence>
<dbReference type="InterPro" id="IPR000847">
    <property type="entry name" value="LysR_HTH_N"/>
</dbReference>
<organism evidence="6 7">
    <name type="scientific">Rubritalea tangerina</name>
    <dbReference type="NCBI Taxonomy" id="430798"/>
    <lineage>
        <taxon>Bacteria</taxon>
        <taxon>Pseudomonadati</taxon>
        <taxon>Verrucomicrobiota</taxon>
        <taxon>Verrucomicrobiia</taxon>
        <taxon>Verrucomicrobiales</taxon>
        <taxon>Rubritaleaceae</taxon>
        <taxon>Rubritalea</taxon>
    </lineage>
</organism>
<evidence type="ECO:0000313" key="7">
    <source>
        <dbReference type="Proteomes" id="UP001597389"/>
    </source>
</evidence>
<keyword evidence="7" id="KW-1185">Reference proteome</keyword>
<sequence length="311" mass="34911">MTLPEIRQLKIFIALEETRSFTAAANKNFITQSAVSHSIKSLEKQLDCSLIERMGKRITLTPYGEVFLHHAKRVINELETSLTKIETLKHWGYSSIRVGASDTICQYILPQVLKEFAKKHPKCEVTVDLGDTPEMQKKLAHGMLDLAIGIHLAPADNNFIFTPLAEDSLCFITASDHDWVSRQTNRGGSLKDVRLIAYSAESETMRLITKHFNDNTVKYRHPLTLGNMEAIKEMTMQGLGVGIVPPWVAKREFTSGKLIAHTISNPAPKRSWGIFSNSGKTFSLPEEDFISICKLELNKAIHSGRELEHAI</sequence>
<accession>A0ABW4Z8G0</accession>
<dbReference type="Pfam" id="PF03466">
    <property type="entry name" value="LysR_substrate"/>
    <property type="match status" value="1"/>
</dbReference>
<keyword evidence="2" id="KW-0805">Transcription regulation</keyword>
<proteinExistence type="inferred from homology"/>